<dbReference type="KEGG" id="hhw:NCTC503_02094"/>
<keyword evidence="3" id="KW-1185">Reference proteome</keyword>
<feature type="domain" description="Putative component of 'biosynthetic module'" evidence="1">
    <location>
        <begin position="22"/>
        <end position="272"/>
    </location>
</feature>
<dbReference type="Proteomes" id="UP000308489">
    <property type="component" value="Chromosome 1"/>
</dbReference>
<evidence type="ECO:0000259" key="1">
    <source>
        <dbReference type="Pfam" id="PF14266"/>
    </source>
</evidence>
<protein>
    <submittedName>
        <fullName evidence="2">Tellurium resistance protein</fullName>
    </submittedName>
</protein>
<proteinExistence type="predicted"/>
<organism evidence="2 3">
    <name type="scientific">Hathewaya histolytica</name>
    <name type="common">Clostridium histolyticum</name>
    <dbReference type="NCBI Taxonomy" id="1498"/>
    <lineage>
        <taxon>Bacteria</taxon>
        <taxon>Bacillati</taxon>
        <taxon>Bacillota</taxon>
        <taxon>Clostridia</taxon>
        <taxon>Eubacteriales</taxon>
        <taxon>Clostridiaceae</taxon>
        <taxon>Hathewaya</taxon>
    </lineage>
</organism>
<dbReference type="AlphaFoldDB" id="A0A4U9RPC1"/>
<gene>
    <name evidence="2" type="ORF">NCTC503_02094</name>
</gene>
<dbReference type="EMBL" id="LR590481">
    <property type="protein sequence ID" value="VTQ93356.1"/>
    <property type="molecule type" value="Genomic_DNA"/>
</dbReference>
<dbReference type="Pfam" id="PF14266">
    <property type="entry name" value="YceG_bac"/>
    <property type="match status" value="2"/>
</dbReference>
<reference evidence="2 3" key="1">
    <citation type="submission" date="2019-05" db="EMBL/GenBank/DDBJ databases">
        <authorList>
            <consortium name="Pathogen Informatics"/>
        </authorList>
    </citation>
    <scope>NUCLEOTIDE SEQUENCE [LARGE SCALE GENOMIC DNA]</scope>
    <source>
        <strain evidence="2 3">NCTC503</strain>
    </source>
</reference>
<evidence type="ECO:0000313" key="2">
    <source>
        <dbReference type="EMBL" id="VTQ93356.1"/>
    </source>
</evidence>
<accession>A0A4U9RPC1</accession>
<feature type="domain" description="Putative component of 'biosynthetic module'" evidence="1">
    <location>
        <begin position="295"/>
        <end position="531"/>
    </location>
</feature>
<dbReference type="InterPro" id="IPR025647">
    <property type="entry name" value="YceG_bac"/>
</dbReference>
<name>A0A4U9RPC1_HATHI</name>
<evidence type="ECO:0000313" key="3">
    <source>
        <dbReference type="Proteomes" id="UP000308489"/>
    </source>
</evidence>
<sequence>MIMKARLSNIQINATNLELDDKIWEALKTPLTHRKGYKLNSNVVKLPAYFYRFIGIKEDEEAYYDEILRLHKELMFLGPLYLNVSNGFTKDIGVKIQSVLCNIKEGSLTNDIGFLMQKVDQNSLLKGFNNLYFGEQVKNNLKVVLEYYKNIAKGEVKLNEILAYLIYWANFYIPDLTVNYDYEELNPKVIYYGKVYEEESLFLILLWTLGIDVLYFCTEDDEVFKKVDPNNTFSREVIYSKRCSIKELPKTFTERIGTVAYGAKEELDRILYNDKGNFYRPWQFSEYKVKPITLKTTFEEIFIWMKEPGSMRQGWKVENDTVYIPNIFGKIIGTKENGEDYFRLIDNIINEKNTIFVDKLPIIDYIHLEYSKFNEVYPKDSLYFDVNKMINSSWWRYGELRMGMQRALGEAIKELCLNPVIYNKQNEKARDFQVEIFSVLISSIDKKFQELLQSFDYTGAIPKIVIYNNEQNGNVSMEDCVLLTLLNYMGIDIFVFNPSGYSDIENYIYEDLYDTHTLDKMRFNLGFRKPKEKKKGIFQRIFGF</sequence>